<evidence type="ECO:0000313" key="2">
    <source>
        <dbReference type="EMBL" id="SES86956.1"/>
    </source>
</evidence>
<proteinExistence type="predicted"/>
<dbReference type="Proteomes" id="UP000199361">
    <property type="component" value="Unassembled WGS sequence"/>
</dbReference>
<accession>A0A1I0A1C7</accession>
<keyword evidence="1" id="KW-1133">Transmembrane helix</keyword>
<name>A0A1I0A1C7_9ACTN</name>
<protein>
    <submittedName>
        <fullName evidence="2">Uncharacterized protein</fullName>
    </submittedName>
</protein>
<organism evidence="2 3">
    <name type="scientific">Nonomuraea wenchangensis</name>
    <dbReference type="NCBI Taxonomy" id="568860"/>
    <lineage>
        <taxon>Bacteria</taxon>
        <taxon>Bacillati</taxon>
        <taxon>Actinomycetota</taxon>
        <taxon>Actinomycetes</taxon>
        <taxon>Streptosporangiales</taxon>
        <taxon>Streptosporangiaceae</taxon>
        <taxon>Nonomuraea</taxon>
    </lineage>
</organism>
<sequence>MYLAASFSHGTTAHPLDRETRMYELIGMLYQTVPLTVGVVVLLALSWVLWRRRRRGELLLLPAAAWFLAALDEWYMSTFQPQMNIRIDALPFFALMVFTTLPCVPMAFLRRPPTA</sequence>
<keyword evidence="3" id="KW-1185">Reference proteome</keyword>
<keyword evidence="1" id="KW-0812">Transmembrane</keyword>
<dbReference type="AlphaFoldDB" id="A0A1I0A1C7"/>
<gene>
    <name evidence="2" type="ORF">SAMN05421811_101596</name>
</gene>
<evidence type="ECO:0000313" key="3">
    <source>
        <dbReference type="Proteomes" id="UP000199361"/>
    </source>
</evidence>
<dbReference type="EMBL" id="FOHX01000001">
    <property type="protein sequence ID" value="SES86956.1"/>
    <property type="molecule type" value="Genomic_DNA"/>
</dbReference>
<feature type="transmembrane region" description="Helical" evidence="1">
    <location>
        <begin position="57"/>
        <end position="77"/>
    </location>
</feature>
<feature type="transmembrane region" description="Helical" evidence="1">
    <location>
        <begin position="28"/>
        <end position="50"/>
    </location>
</feature>
<evidence type="ECO:0000256" key="1">
    <source>
        <dbReference type="SAM" id="Phobius"/>
    </source>
</evidence>
<dbReference type="STRING" id="568860.SAMN05421811_101596"/>
<feature type="transmembrane region" description="Helical" evidence="1">
    <location>
        <begin position="89"/>
        <end position="109"/>
    </location>
</feature>
<reference evidence="2 3" key="1">
    <citation type="submission" date="2016-10" db="EMBL/GenBank/DDBJ databases">
        <authorList>
            <person name="de Groot N.N."/>
        </authorList>
    </citation>
    <scope>NUCLEOTIDE SEQUENCE [LARGE SCALE GENOMIC DNA]</scope>
    <source>
        <strain evidence="2 3">CGMCC 4.5598</strain>
    </source>
</reference>
<keyword evidence="1" id="KW-0472">Membrane</keyword>